<comment type="caution">
    <text evidence="1">The sequence shown here is derived from an EMBL/GenBank/DDBJ whole genome shotgun (WGS) entry which is preliminary data.</text>
</comment>
<protein>
    <submittedName>
        <fullName evidence="1">Uncharacterized protein</fullName>
    </submittedName>
</protein>
<name>A0AAD2H0L8_9AGAR</name>
<proteinExistence type="predicted"/>
<sequence>ARWYSMGMGSDMYSTWAFSLGGVYVCLPRPRPRFGRFPPPRLRELPPRCTPPPLWLLRSLRFDAFDASGWSGGRRESWSGGPHHLAAVNGHMREGWSSSLHMTQPLIEPSYMSTLGLYRMAPAMYSSCLSISRSLSCSASDPNPGSMYTAMVAHSPSFL</sequence>
<organism evidence="1 2">
    <name type="scientific">Mycena citricolor</name>
    <dbReference type="NCBI Taxonomy" id="2018698"/>
    <lineage>
        <taxon>Eukaryota</taxon>
        <taxon>Fungi</taxon>
        <taxon>Dikarya</taxon>
        <taxon>Basidiomycota</taxon>
        <taxon>Agaricomycotina</taxon>
        <taxon>Agaricomycetes</taxon>
        <taxon>Agaricomycetidae</taxon>
        <taxon>Agaricales</taxon>
        <taxon>Marasmiineae</taxon>
        <taxon>Mycenaceae</taxon>
        <taxon>Mycena</taxon>
    </lineage>
</organism>
<dbReference type="AlphaFoldDB" id="A0AAD2H0L8"/>
<keyword evidence="2" id="KW-1185">Reference proteome</keyword>
<evidence type="ECO:0000313" key="1">
    <source>
        <dbReference type="EMBL" id="CAK5265939.1"/>
    </source>
</evidence>
<reference evidence="1" key="1">
    <citation type="submission" date="2023-11" db="EMBL/GenBank/DDBJ databases">
        <authorList>
            <person name="De Vega J J."/>
            <person name="De Vega J J."/>
        </authorList>
    </citation>
    <scope>NUCLEOTIDE SEQUENCE</scope>
</reference>
<gene>
    <name evidence="1" type="ORF">MYCIT1_LOCUS7339</name>
</gene>
<feature type="non-terminal residue" evidence="1">
    <location>
        <position position="1"/>
    </location>
</feature>
<dbReference type="Proteomes" id="UP001295794">
    <property type="component" value="Unassembled WGS sequence"/>
</dbReference>
<evidence type="ECO:0000313" key="2">
    <source>
        <dbReference type="Proteomes" id="UP001295794"/>
    </source>
</evidence>
<accession>A0AAD2H0L8</accession>
<dbReference type="EMBL" id="CAVNYO010000104">
    <property type="protein sequence ID" value="CAK5265939.1"/>
    <property type="molecule type" value="Genomic_DNA"/>
</dbReference>